<feature type="compositionally biased region" description="Acidic residues" evidence="1">
    <location>
        <begin position="84"/>
        <end position="104"/>
    </location>
</feature>
<reference evidence="2 3" key="1">
    <citation type="journal article" date="2019" name="Nat. Ecol. Evol.">
        <title>Megaphylogeny resolves global patterns of mushroom evolution.</title>
        <authorList>
            <person name="Varga T."/>
            <person name="Krizsan K."/>
            <person name="Foldi C."/>
            <person name="Dima B."/>
            <person name="Sanchez-Garcia M."/>
            <person name="Sanchez-Ramirez S."/>
            <person name="Szollosi G.J."/>
            <person name="Szarkandi J.G."/>
            <person name="Papp V."/>
            <person name="Albert L."/>
            <person name="Andreopoulos W."/>
            <person name="Angelini C."/>
            <person name="Antonin V."/>
            <person name="Barry K.W."/>
            <person name="Bougher N.L."/>
            <person name="Buchanan P."/>
            <person name="Buyck B."/>
            <person name="Bense V."/>
            <person name="Catcheside P."/>
            <person name="Chovatia M."/>
            <person name="Cooper J."/>
            <person name="Damon W."/>
            <person name="Desjardin D."/>
            <person name="Finy P."/>
            <person name="Geml J."/>
            <person name="Haridas S."/>
            <person name="Hughes K."/>
            <person name="Justo A."/>
            <person name="Karasinski D."/>
            <person name="Kautmanova I."/>
            <person name="Kiss B."/>
            <person name="Kocsube S."/>
            <person name="Kotiranta H."/>
            <person name="LaButti K.M."/>
            <person name="Lechner B.E."/>
            <person name="Liimatainen K."/>
            <person name="Lipzen A."/>
            <person name="Lukacs Z."/>
            <person name="Mihaltcheva S."/>
            <person name="Morgado L.N."/>
            <person name="Niskanen T."/>
            <person name="Noordeloos M.E."/>
            <person name="Ohm R.A."/>
            <person name="Ortiz-Santana B."/>
            <person name="Ovrebo C."/>
            <person name="Racz N."/>
            <person name="Riley R."/>
            <person name="Savchenko A."/>
            <person name="Shiryaev A."/>
            <person name="Soop K."/>
            <person name="Spirin V."/>
            <person name="Szebenyi C."/>
            <person name="Tomsovsky M."/>
            <person name="Tulloss R.E."/>
            <person name="Uehling J."/>
            <person name="Grigoriev I.V."/>
            <person name="Vagvolgyi C."/>
            <person name="Papp T."/>
            <person name="Martin F.M."/>
            <person name="Miettinen O."/>
            <person name="Hibbett D.S."/>
            <person name="Nagy L.G."/>
        </authorList>
    </citation>
    <scope>NUCLEOTIDE SEQUENCE [LARGE SCALE GENOMIC DNA]</scope>
    <source>
        <strain evidence="2 3">CBS 166.37</strain>
    </source>
</reference>
<protein>
    <submittedName>
        <fullName evidence="2">Uncharacterized protein</fullName>
    </submittedName>
</protein>
<feature type="compositionally biased region" description="Acidic residues" evidence="1">
    <location>
        <begin position="59"/>
        <end position="69"/>
    </location>
</feature>
<feature type="region of interest" description="Disordered" evidence="1">
    <location>
        <begin position="133"/>
        <end position="164"/>
    </location>
</feature>
<evidence type="ECO:0000313" key="2">
    <source>
        <dbReference type="EMBL" id="TFK44739.1"/>
    </source>
</evidence>
<dbReference type="OrthoDB" id="10489977at2759"/>
<feature type="compositionally biased region" description="Acidic residues" evidence="1">
    <location>
        <begin position="133"/>
        <end position="143"/>
    </location>
</feature>
<dbReference type="STRING" id="68775.A0A5C3MH51"/>
<proteinExistence type="predicted"/>
<gene>
    <name evidence="2" type="ORF">BDQ12DRAFT_33587</name>
</gene>
<dbReference type="AlphaFoldDB" id="A0A5C3MH51"/>
<keyword evidence="3" id="KW-1185">Reference proteome</keyword>
<name>A0A5C3MH51_9AGAR</name>
<sequence length="164" mass="18774">MPNFGVFTQYPFQIHLNPTVHGRSWTMSSSDTTNAYFIEEDRTHELTSSEDPALHFSDSDEEGSDDDEHEHEHSGDYSTRMDELFDDGEDVLEAENDEEDEDEDVGFLYTGVDAPEISVGYRDQLRDVLGTDLDEDEEREEIDANNSFLSDSEHKLDLDDDEPL</sequence>
<dbReference type="Proteomes" id="UP000308652">
    <property type="component" value="Unassembled WGS sequence"/>
</dbReference>
<feature type="region of interest" description="Disordered" evidence="1">
    <location>
        <begin position="40"/>
        <end position="104"/>
    </location>
</feature>
<accession>A0A5C3MH51</accession>
<evidence type="ECO:0000313" key="3">
    <source>
        <dbReference type="Proteomes" id="UP000308652"/>
    </source>
</evidence>
<evidence type="ECO:0000256" key="1">
    <source>
        <dbReference type="SAM" id="MobiDB-lite"/>
    </source>
</evidence>
<feature type="compositionally biased region" description="Basic and acidic residues" evidence="1">
    <location>
        <begin position="70"/>
        <end position="83"/>
    </location>
</feature>
<organism evidence="2 3">
    <name type="scientific">Crucibulum laeve</name>
    <dbReference type="NCBI Taxonomy" id="68775"/>
    <lineage>
        <taxon>Eukaryota</taxon>
        <taxon>Fungi</taxon>
        <taxon>Dikarya</taxon>
        <taxon>Basidiomycota</taxon>
        <taxon>Agaricomycotina</taxon>
        <taxon>Agaricomycetes</taxon>
        <taxon>Agaricomycetidae</taxon>
        <taxon>Agaricales</taxon>
        <taxon>Agaricineae</taxon>
        <taxon>Nidulariaceae</taxon>
        <taxon>Crucibulum</taxon>
    </lineage>
</organism>
<dbReference type="EMBL" id="ML213590">
    <property type="protein sequence ID" value="TFK44739.1"/>
    <property type="molecule type" value="Genomic_DNA"/>
</dbReference>